<protein>
    <recommendedName>
        <fullName evidence="3">F-box protein</fullName>
    </recommendedName>
</protein>
<comment type="caution">
    <text evidence="1">The sequence shown here is derived from an EMBL/GenBank/DDBJ whole genome shotgun (WGS) entry which is preliminary data.</text>
</comment>
<evidence type="ECO:0000313" key="1">
    <source>
        <dbReference type="EMBL" id="KAJ8435179.1"/>
    </source>
</evidence>
<dbReference type="Proteomes" id="UP001153076">
    <property type="component" value="Unassembled WGS sequence"/>
</dbReference>
<dbReference type="AlphaFoldDB" id="A0A9Q1QB45"/>
<keyword evidence="2" id="KW-1185">Reference proteome</keyword>
<name>A0A9Q1QB45_9CARY</name>
<evidence type="ECO:0000313" key="2">
    <source>
        <dbReference type="Proteomes" id="UP001153076"/>
    </source>
</evidence>
<sequence length="238" mass="26968">MRGCSFSIDVNDLKDNYLDSTTKASEFGPFCHFGTCPGLMCIWPLNTNSVYISNPITRESRNIEFPSSYAQFPRLIMGNGFSFVPSIHDYKLVVLCQILCNGSAQSVVHVFSLRDVSLNEGLYWVASNIPKPIHSSSFDHIQIRSDHRKICKDSESKTTEQRQLGCYHSTSISTGLIYKNTLCVCQLCGHTRSGASFVRVWRLEQEYGEWKVLLIGLQSQIERSLPMWLGFAYLEAMI</sequence>
<gene>
    <name evidence="1" type="ORF">Cgig2_028365</name>
</gene>
<proteinExistence type="predicted"/>
<organism evidence="1 2">
    <name type="scientific">Carnegiea gigantea</name>
    <dbReference type="NCBI Taxonomy" id="171969"/>
    <lineage>
        <taxon>Eukaryota</taxon>
        <taxon>Viridiplantae</taxon>
        <taxon>Streptophyta</taxon>
        <taxon>Embryophyta</taxon>
        <taxon>Tracheophyta</taxon>
        <taxon>Spermatophyta</taxon>
        <taxon>Magnoliopsida</taxon>
        <taxon>eudicotyledons</taxon>
        <taxon>Gunneridae</taxon>
        <taxon>Pentapetalae</taxon>
        <taxon>Caryophyllales</taxon>
        <taxon>Cactineae</taxon>
        <taxon>Cactaceae</taxon>
        <taxon>Cactoideae</taxon>
        <taxon>Echinocereeae</taxon>
        <taxon>Carnegiea</taxon>
    </lineage>
</organism>
<dbReference type="OrthoDB" id="1752062at2759"/>
<dbReference type="EMBL" id="JAKOGI010000428">
    <property type="protein sequence ID" value="KAJ8435179.1"/>
    <property type="molecule type" value="Genomic_DNA"/>
</dbReference>
<evidence type="ECO:0008006" key="3">
    <source>
        <dbReference type="Google" id="ProtNLM"/>
    </source>
</evidence>
<accession>A0A9Q1QB45</accession>
<reference evidence="1" key="1">
    <citation type="submission" date="2022-04" db="EMBL/GenBank/DDBJ databases">
        <title>Carnegiea gigantea Genome sequencing and assembly v2.</title>
        <authorList>
            <person name="Copetti D."/>
            <person name="Sanderson M.J."/>
            <person name="Burquez A."/>
            <person name="Wojciechowski M.F."/>
        </authorList>
    </citation>
    <scope>NUCLEOTIDE SEQUENCE</scope>
    <source>
        <strain evidence="1">SGP5-SGP5p</strain>
        <tissue evidence="1">Aerial part</tissue>
    </source>
</reference>